<keyword evidence="6 29" id="KW-0812">Transmembrane</keyword>
<dbReference type="SUPFAM" id="SSF48452">
    <property type="entry name" value="TPR-like"/>
    <property type="match status" value="1"/>
</dbReference>
<sequence>MAQRKNAKSSGNSSSSGSGSGSTSAGSSGGCCCPGARRETKHGGHKNGRKGGLSGTSFFTWFMVIALLGVWTSVAVVWFDLVDYEEVLGKLGIYDADGDGDFDVDDAKVLLGLKERSTSEPAVPPEEVEPHTEPEEQVPVEAEPQNIEDKAKEQIQSLLHEMVHAEHVEGEDLQQEDGPTGEPQQEDDEFLMVTDVDDGFETLEPEVSHEETEHSYHVEETISQDYNQDMEEMMSEQENPDSSEPVVEDERLHHDTDDVTYQVYEEQAVYEPPENEGIEITEVTAPPEDNPVEDSQVIVEEVSIFPVEEQQEVPPETNRKIDDPEQKAKVKKRKPKLLNKFDKTIKAELDAAEKLRKRGKIEEAVNAFKELVRKYPQSPRARYGKAQCEDDLAEKRRSNEVLRGAIETYQEVASLPDVPADLLKLSLKRRSDRQQFLGHMRGSLLTLQRLVQLFPNDTSLKNDLGVGYLLIGDNDNAKKVYEEVLSVTPNDGFAKVHYGFILKAQNKIAESIPYLKEGIESGDPGTDDGRFYFHLGDAMQRVGNKEAYKWYELGHKRGHFASVWQRSLYNVNGLKAQPWWTPKETGYTELVKSLERNWKLIRDEGLAVMDKAKGLFLPEDENLRERGDWSQFTLWQQGRRNENACKGAPKTCTLLEKFPETTGCRRGQIKYSIMHPGTHVWPHTGPTNCRLRMHLGLVIPKEGCKIRCANETKTWEEGKVLIFDDSFEHEVWQDASSFRLIFIVDVWHPELTPQQRRSLPAI</sequence>
<evidence type="ECO:0000256" key="3">
    <source>
        <dbReference type="ARBA" id="ARBA00004648"/>
    </source>
</evidence>
<evidence type="ECO:0000256" key="2">
    <source>
        <dbReference type="ARBA" id="ARBA00004157"/>
    </source>
</evidence>
<gene>
    <name evidence="32" type="primary">ASPH</name>
</gene>
<dbReference type="InterPro" id="IPR007803">
    <property type="entry name" value="Asp/Arg/Pro-Hydrxlase"/>
</dbReference>
<keyword evidence="18 29" id="KW-0472">Membrane</keyword>
<evidence type="ECO:0000256" key="21">
    <source>
        <dbReference type="ARBA" id="ARBA00051654"/>
    </source>
</evidence>
<dbReference type="InterPro" id="IPR011990">
    <property type="entry name" value="TPR-like_helical_dom_sf"/>
</dbReference>
<evidence type="ECO:0000256" key="20">
    <source>
        <dbReference type="ARBA" id="ARBA00023180"/>
    </source>
</evidence>
<evidence type="ECO:0000256" key="23">
    <source>
        <dbReference type="ARBA" id="ARBA00066696"/>
    </source>
</evidence>
<feature type="region of interest" description="Disordered" evidence="28">
    <location>
        <begin position="1"/>
        <end position="31"/>
    </location>
</feature>
<evidence type="ECO:0000256" key="4">
    <source>
        <dbReference type="ARBA" id="ARBA00007730"/>
    </source>
</evidence>
<dbReference type="EMBL" id="GABE01003511">
    <property type="protein sequence ID" value="JAA41228.1"/>
    <property type="molecule type" value="mRNA"/>
</dbReference>
<evidence type="ECO:0000256" key="9">
    <source>
        <dbReference type="ARBA" id="ARBA00022803"/>
    </source>
</evidence>
<evidence type="ECO:0000256" key="15">
    <source>
        <dbReference type="ARBA" id="ARBA00022989"/>
    </source>
</evidence>
<dbReference type="InterPro" id="IPR007943">
    <property type="entry name" value="Asp-B-hydro/Triadin_dom"/>
</dbReference>
<dbReference type="Pfam" id="PF05118">
    <property type="entry name" value="Asp_Arg_Hydrox"/>
    <property type="match status" value="1"/>
</dbReference>
<comment type="catalytic activity">
    <reaction evidence="21">
        <text>L-aspartyl-[protein] + 2-oxoglutarate + O2 = 3-hydroxy-L-aspartyl-[protein] + succinate + CO2</text>
        <dbReference type="Rhea" id="RHEA:11508"/>
        <dbReference type="Rhea" id="RHEA-COMP:9867"/>
        <dbReference type="Rhea" id="RHEA-COMP:14951"/>
        <dbReference type="ChEBI" id="CHEBI:15379"/>
        <dbReference type="ChEBI" id="CHEBI:16526"/>
        <dbReference type="ChEBI" id="CHEBI:16810"/>
        <dbReference type="ChEBI" id="CHEBI:17427"/>
        <dbReference type="ChEBI" id="CHEBI:29961"/>
        <dbReference type="ChEBI" id="CHEBI:30031"/>
        <dbReference type="EC" id="1.14.11.16"/>
    </reaction>
</comment>
<evidence type="ECO:0000256" key="14">
    <source>
        <dbReference type="ARBA" id="ARBA00022968"/>
    </source>
</evidence>
<protein>
    <recommendedName>
        <fullName evidence="24">Aspartyl/asparaginyl beta-hydroxylase</fullName>
        <ecNumber evidence="23">1.14.11.16</ecNumber>
    </recommendedName>
    <alternativeName>
        <fullName evidence="25">Aspartate beta-hydroxylase</fullName>
    </alternativeName>
    <alternativeName>
        <fullName evidence="26">Peptide-aspartate beta-dioxygenase</fullName>
    </alternativeName>
</protein>
<dbReference type="Pfam" id="PF05279">
    <property type="entry name" value="Asp-B-Hydro_N"/>
    <property type="match status" value="1"/>
</dbReference>
<comment type="similarity">
    <text evidence="4">Belongs to the aspartyl/asparaginyl beta-hydroxylase family.</text>
</comment>
<dbReference type="PROSITE" id="PS50005">
    <property type="entry name" value="TPR"/>
    <property type="match status" value="1"/>
</dbReference>
<evidence type="ECO:0000313" key="32">
    <source>
        <dbReference type="EMBL" id="JAA41228.1"/>
    </source>
</evidence>
<evidence type="ECO:0000256" key="25">
    <source>
        <dbReference type="ARBA" id="ARBA00075221"/>
    </source>
</evidence>
<dbReference type="InterPro" id="IPR019734">
    <property type="entry name" value="TPR_rpt"/>
</dbReference>
<keyword evidence="7" id="KW-0479">Metal-binding</keyword>
<keyword evidence="8" id="KW-0677">Repeat</keyword>
<evidence type="ECO:0000256" key="24">
    <source>
        <dbReference type="ARBA" id="ARBA00070005"/>
    </source>
</evidence>
<evidence type="ECO:0000256" key="27">
    <source>
        <dbReference type="PROSITE-ProRule" id="PRU00339"/>
    </source>
</evidence>
<evidence type="ECO:0000256" key="1">
    <source>
        <dbReference type="ARBA" id="ARBA00001962"/>
    </source>
</evidence>
<dbReference type="SMART" id="SM00028">
    <property type="entry name" value="TPR"/>
    <property type="match status" value="2"/>
</dbReference>
<keyword evidence="14" id="KW-0735">Signal-anchor</keyword>
<name>K7D5L5_PANTR</name>
<comment type="cofactor">
    <cofactor evidence="1">
        <name>Fe cation</name>
        <dbReference type="ChEBI" id="CHEBI:24875"/>
    </cofactor>
</comment>
<dbReference type="SUPFAM" id="SSF51197">
    <property type="entry name" value="Clavaminate synthase-like"/>
    <property type="match status" value="1"/>
</dbReference>
<evidence type="ECO:0000256" key="5">
    <source>
        <dbReference type="ARBA" id="ARBA00022553"/>
    </source>
</evidence>
<feature type="compositionally biased region" description="Low complexity" evidence="28">
    <location>
        <begin position="9"/>
        <end position="26"/>
    </location>
</feature>
<evidence type="ECO:0000256" key="19">
    <source>
        <dbReference type="ARBA" id="ARBA00023157"/>
    </source>
</evidence>
<keyword evidence="11" id="KW-0106">Calcium</keyword>
<evidence type="ECO:0000256" key="13">
    <source>
        <dbReference type="ARBA" id="ARBA00022964"/>
    </source>
</evidence>
<feature type="domain" description="Aspartyl beta-hydroxylase/Triadin" evidence="31">
    <location>
        <begin position="47"/>
        <end position="112"/>
    </location>
</feature>
<dbReference type="EC" id="1.14.11.16" evidence="23"/>
<keyword evidence="20" id="KW-0325">Glycoprotein</keyword>
<evidence type="ECO:0000256" key="10">
    <source>
        <dbReference type="ARBA" id="ARBA00022824"/>
    </source>
</evidence>
<keyword evidence="16" id="KW-0560">Oxidoreductase</keyword>
<dbReference type="PANTHER" id="PTHR12366">
    <property type="entry name" value="ASPARTYL/ASPARAGINYL BETA-HYDROXYLASE"/>
    <property type="match status" value="1"/>
</dbReference>
<dbReference type="Gene3D" id="2.60.120.330">
    <property type="entry name" value="B-lactam Antibiotic, Isopenicillin N Synthase, Chain"/>
    <property type="match status" value="1"/>
</dbReference>
<dbReference type="PROSITE" id="PS51257">
    <property type="entry name" value="PROKAR_LIPOPROTEIN"/>
    <property type="match status" value="1"/>
</dbReference>
<dbReference type="Gene3D" id="1.25.40.10">
    <property type="entry name" value="Tetratricopeptide repeat domain"/>
    <property type="match status" value="2"/>
</dbReference>
<organism evidence="32">
    <name type="scientific">Pan troglodytes</name>
    <name type="common">Chimpanzee</name>
    <dbReference type="NCBI Taxonomy" id="9598"/>
    <lineage>
        <taxon>Eukaryota</taxon>
        <taxon>Metazoa</taxon>
        <taxon>Chordata</taxon>
        <taxon>Craniata</taxon>
        <taxon>Vertebrata</taxon>
        <taxon>Euteleostomi</taxon>
        <taxon>Mammalia</taxon>
        <taxon>Eutheria</taxon>
        <taxon>Euarchontoglires</taxon>
        <taxon>Primates</taxon>
        <taxon>Haplorrhini</taxon>
        <taxon>Catarrhini</taxon>
        <taxon>Hominidae</taxon>
        <taxon>Pan</taxon>
    </lineage>
</organism>
<keyword evidence="12" id="KW-0703">Sarcoplasmic reticulum</keyword>
<evidence type="ECO:0000256" key="28">
    <source>
        <dbReference type="SAM" id="MobiDB-lite"/>
    </source>
</evidence>
<evidence type="ECO:0000256" key="12">
    <source>
        <dbReference type="ARBA" id="ARBA00022951"/>
    </source>
</evidence>
<evidence type="ECO:0000256" key="11">
    <source>
        <dbReference type="ARBA" id="ARBA00022837"/>
    </source>
</evidence>
<dbReference type="InterPro" id="IPR039038">
    <property type="entry name" value="ASPH"/>
</dbReference>
<dbReference type="InterPro" id="IPR027443">
    <property type="entry name" value="IPNS-like_sf"/>
</dbReference>
<dbReference type="GO" id="GO:0033017">
    <property type="term" value="C:sarcoplasmic reticulum membrane"/>
    <property type="evidence" value="ECO:0007669"/>
    <property type="project" value="UniProtKB-SubCell"/>
</dbReference>
<keyword evidence="19" id="KW-1015">Disulfide bond</keyword>
<dbReference type="GO" id="GO:0046872">
    <property type="term" value="F:metal ion binding"/>
    <property type="evidence" value="ECO:0007669"/>
    <property type="project" value="UniProtKB-KW"/>
</dbReference>
<feature type="compositionally biased region" description="Basic and acidic residues" evidence="28">
    <location>
        <begin position="317"/>
        <end position="328"/>
    </location>
</feature>
<evidence type="ECO:0000259" key="30">
    <source>
        <dbReference type="Pfam" id="PF05118"/>
    </source>
</evidence>
<keyword evidence="10" id="KW-0256">Endoplasmic reticulum</keyword>
<comment type="function">
    <text evidence="22">Specifically hydroxylates an Asp or Asn residue in certain epidermal growth factor-like (EGF) domains of a number of proteins.</text>
</comment>
<evidence type="ECO:0000256" key="18">
    <source>
        <dbReference type="ARBA" id="ARBA00023136"/>
    </source>
</evidence>
<evidence type="ECO:0000256" key="22">
    <source>
        <dbReference type="ARBA" id="ARBA00054226"/>
    </source>
</evidence>
<evidence type="ECO:0000256" key="7">
    <source>
        <dbReference type="ARBA" id="ARBA00022723"/>
    </source>
</evidence>
<keyword evidence="5" id="KW-0597">Phosphoprotein</keyword>
<accession>K7D5L5</accession>
<evidence type="ECO:0000259" key="31">
    <source>
        <dbReference type="Pfam" id="PF05279"/>
    </source>
</evidence>
<evidence type="ECO:0000256" key="26">
    <source>
        <dbReference type="ARBA" id="ARBA00083536"/>
    </source>
</evidence>
<dbReference type="FunFam" id="1.25.40.10:FF:000151">
    <property type="entry name" value="Aspartyl/asparaginyl beta-hydroxylase"/>
    <property type="match status" value="1"/>
</dbReference>
<evidence type="ECO:0000256" key="6">
    <source>
        <dbReference type="ARBA" id="ARBA00022692"/>
    </source>
</evidence>
<dbReference type="AlphaFoldDB" id="K7D5L5"/>
<dbReference type="GO" id="GO:0062101">
    <property type="term" value="F:peptidyl-aspartic acid 3-dioxygenase activity"/>
    <property type="evidence" value="ECO:0007669"/>
    <property type="project" value="UniProtKB-EC"/>
</dbReference>
<reference evidence="32" key="1">
    <citation type="submission" date="2012-10" db="EMBL/GenBank/DDBJ databases">
        <title>De novo assembly of the reference chimpanzee transcriptome from NextGen mRNA sequences.</title>
        <authorList>
            <person name="Maudhoo M.D."/>
            <person name="Meehan D.T."/>
            <person name="Norgren R.B.Jr."/>
        </authorList>
    </citation>
    <scope>NUCLEOTIDE SEQUENCE</scope>
    <source>
        <tissue evidence="32">Skeletal muscle</tissue>
    </source>
</reference>
<dbReference type="PANTHER" id="PTHR12366:SF33">
    <property type="entry name" value="ASPARTYL_ASPARAGINYL BETA-HYDROXYLASE"/>
    <property type="match status" value="1"/>
</dbReference>
<feature type="region of interest" description="Disordered" evidence="28">
    <location>
        <begin position="115"/>
        <end position="145"/>
    </location>
</feature>
<evidence type="ECO:0000256" key="8">
    <source>
        <dbReference type="ARBA" id="ARBA00022737"/>
    </source>
</evidence>
<keyword evidence="15 29" id="KW-1133">Transmembrane helix</keyword>
<dbReference type="FunFam" id="1.25.40.10:FF:000154">
    <property type="entry name" value="Aspartyl/asparaginyl beta-hydroxylase"/>
    <property type="match status" value="1"/>
</dbReference>
<evidence type="ECO:0000256" key="29">
    <source>
        <dbReference type="SAM" id="Phobius"/>
    </source>
</evidence>
<feature type="region of interest" description="Disordered" evidence="28">
    <location>
        <begin position="309"/>
        <end position="332"/>
    </location>
</feature>
<feature type="transmembrane region" description="Helical" evidence="29">
    <location>
        <begin position="58"/>
        <end position="79"/>
    </location>
</feature>
<feature type="repeat" description="TPR" evidence="27">
    <location>
        <begin position="458"/>
        <end position="491"/>
    </location>
</feature>
<dbReference type="FunFam" id="2.60.120.330:FF:000004">
    <property type="entry name" value="aspartyl/asparaginyl beta-hydroxylase isoform X2"/>
    <property type="match status" value="1"/>
</dbReference>
<comment type="subcellular location">
    <subcellularLocation>
        <location evidence="3">Endoplasmic reticulum membrane</location>
        <topology evidence="3">Single-pass type II membrane protein</topology>
    </subcellularLocation>
    <subcellularLocation>
        <location evidence="2">Sarcoplasmic reticulum membrane</location>
        <topology evidence="2">Single-pass type II membrane protein</topology>
    </subcellularLocation>
</comment>
<keyword evidence="13" id="KW-0223">Dioxygenase</keyword>
<proteinExistence type="evidence at transcript level"/>
<keyword evidence="9 27" id="KW-0802">TPR repeat</keyword>
<dbReference type="Pfam" id="PF13432">
    <property type="entry name" value="TPR_16"/>
    <property type="match status" value="1"/>
</dbReference>
<feature type="domain" description="Aspartyl/asparaginy/proline hydroxylase" evidence="30">
    <location>
        <begin position="595"/>
        <end position="749"/>
    </location>
</feature>
<evidence type="ECO:0000256" key="16">
    <source>
        <dbReference type="ARBA" id="ARBA00023002"/>
    </source>
</evidence>
<keyword evidence="17" id="KW-0408">Iron</keyword>
<evidence type="ECO:0000256" key="17">
    <source>
        <dbReference type="ARBA" id="ARBA00023004"/>
    </source>
</evidence>